<name>A0A6H1ZW61_9ZZZZ</name>
<dbReference type="EMBL" id="MT144284">
    <property type="protein sequence ID" value="QJA51719.1"/>
    <property type="molecule type" value="Genomic_DNA"/>
</dbReference>
<dbReference type="AlphaFoldDB" id="A0A6H1ZW61"/>
<evidence type="ECO:0000313" key="1">
    <source>
        <dbReference type="EMBL" id="QJA51719.1"/>
    </source>
</evidence>
<proteinExistence type="predicted"/>
<sequence>MKREYKVYSENWQEVKVFTDLEVAKTYRLNKYGYAGYIIEHVDGDEVANHS</sequence>
<gene>
    <name evidence="1" type="ORF">TM448A02256_0019</name>
    <name evidence="2" type="ORF">TM448B07067_0006</name>
</gene>
<accession>A0A6H1ZW61</accession>
<organism evidence="1">
    <name type="scientific">viral metagenome</name>
    <dbReference type="NCBI Taxonomy" id="1070528"/>
    <lineage>
        <taxon>unclassified sequences</taxon>
        <taxon>metagenomes</taxon>
        <taxon>organismal metagenomes</taxon>
    </lineage>
</organism>
<evidence type="ECO:0000313" key="2">
    <source>
        <dbReference type="EMBL" id="QJI04259.1"/>
    </source>
</evidence>
<reference evidence="1" key="1">
    <citation type="submission" date="2020-03" db="EMBL/GenBank/DDBJ databases">
        <title>The deep terrestrial virosphere.</title>
        <authorList>
            <person name="Holmfeldt K."/>
            <person name="Nilsson E."/>
            <person name="Simone D."/>
            <person name="Lopez-Fernandez M."/>
            <person name="Wu X."/>
            <person name="de Brujin I."/>
            <person name="Lundin D."/>
            <person name="Andersson A."/>
            <person name="Bertilsson S."/>
            <person name="Dopson M."/>
        </authorList>
    </citation>
    <scope>NUCLEOTIDE SEQUENCE</scope>
    <source>
        <strain evidence="1">TM448A02256</strain>
        <strain evidence="2">TM448B07067</strain>
    </source>
</reference>
<protein>
    <submittedName>
        <fullName evidence="1">Uncharacterized protein</fullName>
    </submittedName>
</protein>
<dbReference type="EMBL" id="MT145163">
    <property type="protein sequence ID" value="QJI04259.1"/>
    <property type="molecule type" value="Genomic_DNA"/>
</dbReference>